<gene>
    <name evidence="1" type="ORF">METZ01_LOCUS432901</name>
</gene>
<reference evidence="1" key="1">
    <citation type="submission" date="2018-05" db="EMBL/GenBank/DDBJ databases">
        <authorList>
            <person name="Lanie J.A."/>
            <person name="Ng W.-L."/>
            <person name="Kazmierczak K.M."/>
            <person name="Andrzejewski T.M."/>
            <person name="Davidsen T.M."/>
            <person name="Wayne K.J."/>
            <person name="Tettelin H."/>
            <person name="Glass J.I."/>
            <person name="Rusch D."/>
            <person name="Podicherti R."/>
            <person name="Tsui H.-C.T."/>
            <person name="Winkler M.E."/>
        </authorList>
    </citation>
    <scope>NUCLEOTIDE SEQUENCE</scope>
</reference>
<dbReference type="Pfam" id="PF12006">
    <property type="entry name" value="DUF3500"/>
    <property type="match status" value="1"/>
</dbReference>
<dbReference type="EMBL" id="UINC01174097">
    <property type="protein sequence ID" value="SVD80047.1"/>
    <property type="molecule type" value="Genomic_DNA"/>
</dbReference>
<sequence>MDQADTVGRMAEAASNFLAGLDAKGQQRAVIDFADTVERENWHYIPRDRAGLPLKEMDEKQRQLAHALVATGVSAQGYEKLSTIISLEPILAELEGGGRRFPRDPELY</sequence>
<dbReference type="PANTHER" id="PTHR37489">
    <property type="entry name" value="DUF3500 DOMAIN-CONTAINING PROTEIN"/>
    <property type="match status" value="1"/>
</dbReference>
<dbReference type="PANTHER" id="PTHR37489:SF1">
    <property type="entry name" value="DUF3500 DOMAIN-CONTAINING PROTEIN"/>
    <property type="match status" value="1"/>
</dbReference>
<proteinExistence type="predicted"/>
<accession>A0A382Y9N7</accession>
<organism evidence="1">
    <name type="scientific">marine metagenome</name>
    <dbReference type="NCBI Taxonomy" id="408172"/>
    <lineage>
        <taxon>unclassified sequences</taxon>
        <taxon>metagenomes</taxon>
        <taxon>ecological metagenomes</taxon>
    </lineage>
</organism>
<protein>
    <submittedName>
        <fullName evidence="1">Uncharacterized protein</fullName>
    </submittedName>
</protein>
<feature type="non-terminal residue" evidence="1">
    <location>
        <position position="108"/>
    </location>
</feature>
<dbReference type="AlphaFoldDB" id="A0A382Y9N7"/>
<name>A0A382Y9N7_9ZZZZ</name>
<evidence type="ECO:0000313" key="1">
    <source>
        <dbReference type="EMBL" id="SVD80047.1"/>
    </source>
</evidence>
<dbReference type="InterPro" id="IPR021889">
    <property type="entry name" value="DUF3500"/>
</dbReference>